<organism evidence="1 2">
    <name type="scientific">Mycolicibacillus koreensis</name>
    <dbReference type="NCBI Taxonomy" id="1069220"/>
    <lineage>
        <taxon>Bacteria</taxon>
        <taxon>Bacillati</taxon>
        <taxon>Actinomycetota</taxon>
        <taxon>Actinomycetes</taxon>
        <taxon>Mycobacteriales</taxon>
        <taxon>Mycobacteriaceae</taxon>
        <taxon>Mycolicibacillus</taxon>
    </lineage>
</organism>
<dbReference type="AlphaFoldDB" id="A0A7I7S7T0"/>
<evidence type="ECO:0000313" key="2">
    <source>
        <dbReference type="Proteomes" id="UP000193577"/>
    </source>
</evidence>
<dbReference type="RefSeq" id="WP_085305707.1">
    <property type="nucleotide sequence ID" value="NZ_AP022594.1"/>
</dbReference>
<comment type="caution">
    <text evidence="1">The sequence shown here is derived from an EMBL/GenBank/DDBJ whole genome shotgun (WGS) entry which is preliminary data.</text>
</comment>
<dbReference type="Proteomes" id="UP000193577">
    <property type="component" value="Unassembled WGS sequence"/>
</dbReference>
<accession>A0A7I7S7T0</accession>
<dbReference type="EMBL" id="NCXO01000072">
    <property type="protein sequence ID" value="OSC25096.1"/>
    <property type="molecule type" value="Genomic_DNA"/>
</dbReference>
<reference evidence="1 2" key="1">
    <citation type="submission" date="2017-04" db="EMBL/GenBank/DDBJ databases">
        <title>The new phylogeny of genus Mycobacterium.</title>
        <authorList>
            <person name="Tortoli E."/>
            <person name="Trovato A."/>
            <person name="Cirillo D.M."/>
        </authorList>
    </citation>
    <scope>NUCLEOTIDE SEQUENCE [LARGE SCALE GENOMIC DNA]</scope>
    <source>
        <strain evidence="1 2">KCTC 19819</strain>
    </source>
</reference>
<proteinExistence type="predicted"/>
<protein>
    <submittedName>
        <fullName evidence="1">Uncharacterized protein</fullName>
    </submittedName>
</protein>
<keyword evidence="2" id="KW-1185">Reference proteome</keyword>
<evidence type="ECO:0000313" key="1">
    <source>
        <dbReference type="EMBL" id="OSC25096.1"/>
    </source>
</evidence>
<gene>
    <name evidence="1" type="ORF">B8W67_19165</name>
</gene>
<sequence>MNCEPCALRQAGNTTAADRIEAIRFQRLALAVVSGASLDAAGGIANEFGGCFDCVARAAASFLGSYVSAFTALAGGAESAAAAIEQGLMRDLDAQ</sequence>
<name>A0A7I7S7T0_9MYCO</name>